<reference evidence="7" key="2">
    <citation type="submission" date="2025-09" db="UniProtKB">
        <authorList>
            <consortium name="Ensembl"/>
        </authorList>
    </citation>
    <scope>IDENTIFICATION</scope>
</reference>
<feature type="transmembrane region" description="Helical" evidence="5">
    <location>
        <begin position="363"/>
        <end position="384"/>
    </location>
</feature>
<feature type="transmembrane region" description="Helical" evidence="5">
    <location>
        <begin position="87"/>
        <end position="107"/>
    </location>
</feature>
<feature type="transmembrane region" description="Helical" evidence="5">
    <location>
        <begin position="310"/>
        <end position="328"/>
    </location>
</feature>
<keyword evidence="2 5" id="KW-0812">Transmembrane</keyword>
<dbReference type="PANTHER" id="PTHR23507">
    <property type="entry name" value="ZGC:174356"/>
    <property type="match status" value="1"/>
</dbReference>
<feature type="transmembrane region" description="Helical" evidence="5">
    <location>
        <begin position="56"/>
        <end position="75"/>
    </location>
</feature>
<feature type="transmembrane region" description="Helical" evidence="5">
    <location>
        <begin position="334"/>
        <end position="351"/>
    </location>
</feature>
<dbReference type="CTD" id="57864"/>
<dbReference type="AlphaFoldDB" id="A0A3Q2E757"/>
<dbReference type="OrthoDB" id="430300at2759"/>
<comment type="subcellular location">
    <subcellularLocation>
        <location evidence="1">Membrane</location>
        <topology evidence="1">Multi-pass membrane protein</topology>
    </subcellularLocation>
</comment>
<evidence type="ECO:0000256" key="5">
    <source>
        <dbReference type="SAM" id="Phobius"/>
    </source>
</evidence>
<dbReference type="RefSeq" id="XP_015241757.1">
    <property type="nucleotide sequence ID" value="XM_015386271.1"/>
</dbReference>
<feature type="domain" description="Major facilitator superfamily (MFS) profile" evidence="6">
    <location>
        <begin position="242"/>
        <end position="435"/>
    </location>
</feature>
<dbReference type="InterPro" id="IPR020846">
    <property type="entry name" value="MFS_dom"/>
</dbReference>
<feature type="transmembrane region" description="Helical" evidence="5">
    <location>
        <begin position="396"/>
        <end position="422"/>
    </location>
</feature>
<evidence type="ECO:0000313" key="8">
    <source>
        <dbReference type="Proteomes" id="UP000265020"/>
    </source>
</evidence>
<dbReference type="STRING" id="28743.ENSCVAP00000028153"/>
<dbReference type="KEGG" id="cvg:107092005"/>
<sequence>MVTPSLSCGLFRQIEPIVVLEQVGSALFDTALQMVVKERCANMTEESQQKAITDFYMIYNLIIKLCPIIPALALAALSDRGWRRAPIVGPLSGYLLSRLTLLLVLIFDLPLRVMFAAAVIYGLSGGFSAYWPGVMTLASLGSKAADRSKVMMRVELLYGLAGLVGSLVSGHLFLLYSSSLGNGTILLSVSTLLHLLCLIFSVVLLKVKQRSSVDSEESYHLLSHASRNAHLISTSSRINVLSVVLLFVAAFLYDFAVGGAIEILGSFVLKSPLSWNATQVGYGNAAGFLIFLTSFIGVIVFRKCVGDETMILIGMLSFALGIYVMSFATTTSVFYIARSLNLFALIPMPTIRSVVSQLVPMSYCGMALTLLEMTLKVAGVAYIPTFTKIYQSSLNWLPGLVFLISSIITVLAMIPISIVGYISAQNKQYVRIQGD</sequence>
<dbReference type="PROSITE" id="PS50850">
    <property type="entry name" value="MFS"/>
    <property type="match status" value="1"/>
</dbReference>
<dbReference type="GO" id="GO:0022857">
    <property type="term" value="F:transmembrane transporter activity"/>
    <property type="evidence" value="ECO:0007669"/>
    <property type="project" value="InterPro"/>
</dbReference>
<feature type="transmembrane region" description="Helical" evidence="5">
    <location>
        <begin position="113"/>
        <end position="135"/>
    </location>
</feature>
<feature type="transmembrane region" description="Helical" evidence="5">
    <location>
        <begin position="156"/>
        <end position="177"/>
    </location>
</feature>
<protein>
    <submittedName>
        <fullName evidence="7">Solute carrier family 46 member 2</fullName>
    </submittedName>
</protein>
<dbReference type="GeneID" id="107092005"/>
<dbReference type="PANTHER" id="PTHR23507:SF3">
    <property type="entry name" value="THYMIC STROMAL COTRANSPORTER HOMOLOG"/>
    <property type="match status" value="1"/>
</dbReference>
<reference evidence="7" key="1">
    <citation type="submission" date="2025-08" db="UniProtKB">
        <authorList>
            <consortium name="Ensembl"/>
        </authorList>
    </citation>
    <scope>IDENTIFICATION</scope>
</reference>
<evidence type="ECO:0000256" key="2">
    <source>
        <dbReference type="ARBA" id="ARBA00022692"/>
    </source>
</evidence>
<feature type="transmembrane region" description="Helical" evidence="5">
    <location>
        <begin position="183"/>
        <end position="205"/>
    </location>
</feature>
<evidence type="ECO:0000256" key="4">
    <source>
        <dbReference type="ARBA" id="ARBA00023136"/>
    </source>
</evidence>
<keyword evidence="4 5" id="KW-0472">Membrane</keyword>
<feature type="transmembrane region" description="Helical" evidence="5">
    <location>
        <begin position="240"/>
        <end position="261"/>
    </location>
</feature>
<dbReference type="GeneTree" id="ENSGT00950000183096"/>
<name>A0A3Q2E757_CYPVA</name>
<dbReference type="Gene3D" id="1.20.1250.20">
    <property type="entry name" value="MFS general substrate transporter like domains"/>
    <property type="match status" value="2"/>
</dbReference>
<dbReference type="OMA" id="AYWSGVM"/>
<dbReference type="SUPFAM" id="SSF103473">
    <property type="entry name" value="MFS general substrate transporter"/>
    <property type="match status" value="1"/>
</dbReference>
<evidence type="ECO:0000256" key="3">
    <source>
        <dbReference type="ARBA" id="ARBA00022989"/>
    </source>
</evidence>
<evidence type="ECO:0000313" key="7">
    <source>
        <dbReference type="Ensembl" id="ENSCVAP00000028153.1"/>
    </source>
</evidence>
<proteinExistence type="predicted"/>
<keyword evidence="3 5" id="KW-1133">Transmembrane helix</keyword>
<dbReference type="Ensembl" id="ENSCVAT00000019866.1">
    <property type="protein sequence ID" value="ENSCVAP00000028153.1"/>
    <property type="gene ID" value="ENSCVAG00000014991.1"/>
</dbReference>
<evidence type="ECO:0000256" key="1">
    <source>
        <dbReference type="ARBA" id="ARBA00004141"/>
    </source>
</evidence>
<keyword evidence="8" id="KW-1185">Reference proteome</keyword>
<dbReference type="GO" id="GO:0016020">
    <property type="term" value="C:membrane"/>
    <property type="evidence" value="ECO:0007669"/>
    <property type="project" value="UniProtKB-SubCell"/>
</dbReference>
<dbReference type="InterPro" id="IPR036259">
    <property type="entry name" value="MFS_trans_sf"/>
</dbReference>
<dbReference type="Proteomes" id="UP000265020">
    <property type="component" value="Unassembled WGS sequence"/>
</dbReference>
<accession>A0A3Q2E757</accession>
<feature type="transmembrane region" description="Helical" evidence="5">
    <location>
        <begin position="281"/>
        <end position="301"/>
    </location>
</feature>
<organism evidence="7 8">
    <name type="scientific">Cyprinodon variegatus</name>
    <name type="common">Sheepshead minnow</name>
    <dbReference type="NCBI Taxonomy" id="28743"/>
    <lineage>
        <taxon>Eukaryota</taxon>
        <taxon>Metazoa</taxon>
        <taxon>Chordata</taxon>
        <taxon>Craniata</taxon>
        <taxon>Vertebrata</taxon>
        <taxon>Euteleostomi</taxon>
        <taxon>Actinopterygii</taxon>
        <taxon>Neopterygii</taxon>
        <taxon>Teleostei</taxon>
        <taxon>Neoteleostei</taxon>
        <taxon>Acanthomorphata</taxon>
        <taxon>Ovalentaria</taxon>
        <taxon>Atherinomorphae</taxon>
        <taxon>Cyprinodontiformes</taxon>
        <taxon>Cyprinodontidae</taxon>
        <taxon>Cyprinodon</taxon>
    </lineage>
</organism>
<evidence type="ECO:0000259" key="6">
    <source>
        <dbReference type="PROSITE" id="PS50850"/>
    </source>
</evidence>